<dbReference type="Proteomes" id="UP001054252">
    <property type="component" value="Unassembled WGS sequence"/>
</dbReference>
<feature type="compositionally biased region" description="Low complexity" evidence="1">
    <location>
        <begin position="697"/>
        <end position="708"/>
    </location>
</feature>
<feature type="compositionally biased region" description="Pro residues" evidence="1">
    <location>
        <begin position="569"/>
        <end position="578"/>
    </location>
</feature>
<feature type="region of interest" description="Disordered" evidence="1">
    <location>
        <begin position="1"/>
        <end position="62"/>
    </location>
</feature>
<accession>A0AAV5K027</accession>
<gene>
    <name evidence="2" type="ORF">SLEP1_g26607</name>
</gene>
<feature type="region of interest" description="Disordered" evidence="1">
    <location>
        <begin position="534"/>
        <end position="589"/>
    </location>
</feature>
<dbReference type="AlphaFoldDB" id="A0AAV5K027"/>
<proteinExistence type="predicted"/>
<feature type="region of interest" description="Disordered" evidence="1">
    <location>
        <begin position="329"/>
        <end position="449"/>
    </location>
</feature>
<feature type="region of interest" description="Disordered" evidence="1">
    <location>
        <begin position="818"/>
        <end position="876"/>
    </location>
</feature>
<feature type="compositionally biased region" description="Low complexity" evidence="1">
    <location>
        <begin position="347"/>
        <end position="357"/>
    </location>
</feature>
<feature type="compositionally biased region" description="Low complexity" evidence="1">
    <location>
        <begin position="412"/>
        <end position="428"/>
    </location>
</feature>
<feature type="region of interest" description="Disordered" evidence="1">
    <location>
        <begin position="675"/>
        <end position="720"/>
    </location>
</feature>
<reference evidence="2 3" key="1">
    <citation type="journal article" date="2021" name="Commun. Biol.">
        <title>The genome of Shorea leprosula (Dipterocarpaceae) highlights the ecological relevance of drought in aseasonal tropical rainforests.</title>
        <authorList>
            <person name="Ng K.K.S."/>
            <person name="Kobayashi M.J."/>
            <person name="Fawcett J.A."/>
            <person name="Hatakeyama M."/>
            <person name="Paape T."/>
            <person name="Ng C.H."/>
            <person name="Ang C.C."/>
            <person name="Tnah L.H."/>
            <person name="Lee C.T."/>
            <person name="Nishiyama T."/>
            <person name="Sese J."/>
            <person name="O'Brien M.J."/>
            <person name="Copetti D."/>
            <person name="Mohd Noor M.I."/>
            <person name="Ong R.C."/>
            <person name="Putra M."/>
            <person name="Sireger I.Z."/>
            <person name="Indrioko S."/>
            <person name="Kosugi Y."/>
            <person name="Izuno A."/>
            <person name="Isagi Y."/>
            <person name="Lee S.L."/>
            <person name="Shimizu K.K."/>
        </authorList>
    </citation>
    <scope>NUCLEOTIDE SEQUENCE [LARGE SCALE GENOMIC DNA]</scope>
    <source>
        <strain evidence="2">214</strain>
    </source>
</reference>
<evidence type="ECO:0000256" key="1">
    <source>
        <dbReference type="SAM" id="MobiDB-lite"/>
    </source>
</evidence>
<feature type="compositionally biased region" description="Pro residues" evidence="1">
    <location>
        <begin position="849"/>
        <end position="858"/>
    </location>
</feature>
<feature type="compositionally biased region" description="Low complexity" evidence="1">
    <location>
        <begin position="552"/>
        <end position="568"/>
    </location>
</feature>
<sequence length="996" mass="107413">MDYDREEHNSQQTRGRNVVGSCHKRNLDTSEEDVPKQQEPKRGRPRLELTDEQKKKKHNDSCKNYRLKRNAELLRLQDIGKTLLEIFGTSNPEILKVELRRLQKFANEFQEEFGSSSPKSLKVHNKVNTKHTIWSKCIKPKAVDKPCKTIIRGRVYFCKGRWCVHPTKCQETNTLQEILSKLGVPEEVLEGIRKGTPWEELGKVWQASKDKFPAQKEILQDKMEEDLSDGDFFMSYIDDLASYFRQCRPRYYSPSAAMNEPIEQETAEFSSFQQTEIKQETMCEKFEVTKEALEPSPTMVQAFIPGDLVWGNATRSLLMHYPQTSIMSPSPLGGQVHPHLQPPVPGQPQAQPSSPGLLPNPPMPPFPSPRGVNDPADSGWGNAAGSLLMHYPQTSIMSPSPVGGQVHPHLQPPGTGQPQAQPSSSGLLPNPPMPPVPSPRGVNDPVDSGWGNAAGSLLMHYPQTPIMRPSPIGGQVHPHLQPPVPSQPQAQPPSSGLLPNPPMSPFPSPRGVNDPIDSGWGNATGSLLMHYPQTSIMSPSPVGGQVHPHLQPPVLGQPQSQPSSSGLLPNPPMPPFPSPRGVNDPVDSGWGNAAGSLLMHYPQTSIMSPSPVGGQVDHHLQPSVLGQPQAQPSSSGLLPNPPMPPFPSPRGVNDPVDSSWENAAGSLLMHYPQTSIISPSPVGGQVQHHLQPPVPGQPQAQPPSSSLLPNPPMPPFPSLRGVNDLVDSGWGNAAEPLLMHYPQTSIMSPSPIGGQVHPHLQPPVLGQPQAQPPSSGLLPNPPMPPFPSLRGVNDPIDSGWGNVAGSLLMHYPQTSIMSPSPIEGQVHPHLQPPVLGQPQAQPPSSGLLPNPPMPPFPSPRGVNDPVDSGQPQAQPLSSGFLPNPPMPLFPSPRAVNDLVAPMLGLPSPRMNGPLSPMPNIPSLGMNGPLPLPTDYPNFLSPDPILSPSTELPPMTPSFPFSHFSQSGIFGPGPQLPLSPSLVFPLSPSGFSPPTVV</sequence>
<evidence type="ECO:0000313" key="2">
    <source>
        <dbReference type="EMBL" id="GKV15865.1"/>
    </source>
</evidence>
<keyword evidence="3" id="KW-1185">Reference proteome</keyword>
<feature type="region of interest" description="Disordered" evidence="1">
    <location>
        <begin position="749"/>
        <end position="793"/>
    </location>
</feature>
<organism evidence="2 3">
    <name type="scientific">Rubroshorea leprosula</name>
    <dbReference type="NCBI Taxonomy" id="152421"/>
    <lineage>
        <taxon>Eukaryota</taxon>
        <taxon>Viridiplantae</taxon>
        <taxon>Streptophyta</taxon>
        <taxon>Embryophyta</taxon>
        <taxon>Tracheophyta</taxon>
        <taxon>Spermatophyta</taxon>
        <taxon>Magnoliopsida</taxon>
        <taxon>eudicotyledons</taxon>
        <taxon>Gunneridae</taxon>
        <taxon>Pentapetalae</taxon>
        <taxon>rosids</taxon>
        <taxon>malvids</taxon>
        <taxon>Malvales</taxon>
        <taxon>Dipterocarpaceae</taxon>
        <taxon>Rubroshorea</taxon>
    </lineage>
</organism>
<dbReference type="EMBL" id="BPVZ01000044">
    <property type="protein sequence ID" value="GKV15865.1"/>
    <property type="molecule type" value="Genomic_DNA"/>
</dbReference>
<feature type="compositionally biased region" description="Pro residues" evidence="1">
    <location>
        <begin position="358"/>
        <end position="368"/>
    </location>
</feature>
<evidence type="ECO:0000313" key="3">
    <source>
        <dbReference type="Proteomes" id="UP001054252"/>
    </source>
</evidence>
<name>A0AAV5K027_9ROSI</name>
<comment type="caution">
    <text evidence="2">The sequence shown here is derived from an EMBL/GenBank/DDBJ whole genome shotgun (WGS) entry which is preliminary data.</text>
</comment>
<feature type="region of interest" description="Disordered" evidence="1">
    <location>
        <begin position="463"/>
        <end position="519"/>
    </location>
</feature>
<feature type="compositionally biased region" description="Basic and acidic residues" evidence="1">
    <location>
        <begin position="25"/>
        <end position="62"/>
    </location>
</feature>
<feature type="compositionally biased region" description="Low complexity" evidence="1">
    <location>
        <begin position="487"/>
        <end position="498"/>
    </location>
</feature>
<feature type="compositionally biased region" description="Pro residues" evidence="1">
    <location>
        <begin position="639"/>
        <end position="648"/>
    </location>
</feature>
<feature type="compositionally biased region" description="Pro residues" evidence="1">
    <location>
        <begin position="499"/>
        <end position="508"/>
    </location>
</feature>
<feature type="compositionally biased region" description="Pro residues" evidence="1">
    <location>
        <begin position="429"/>
        <end position="438"/>
    </location>
</feature>
<protein>
    <submittedName>
        <fullName evidence="2">Uncharacterized protein</fullName>
    </submittedName>
</protein>
<feature type="region of interest" description="Disordered" evidence="1">
    <location>
        <begin position="605"/>
        <end position="659"/>
    </location>
</feature>